<dbReference type="SMART" id="SM00034">
    <property type="entry name" value="CLECT"/>
    <property type="match status" value="1"/>
</dbReference>
<keyword evidence="2" id="KW-0732">Signal</keyword>
<protein>
    <submittedName>
        <fullName evidence="5">Lactose-binding lectin l-2-like</fullName>
    </submittedName>
</protein>
<name>A0A8B7ZGA9_ACAPL</name>
<dbReference type="InterPro" id="IPR018378">
    <property type="entry name" value="C-type_lectin_CS"/>
</dbReference>
<dbReference type="InterPro" id="IPR016187">
    <property type="entry name" value="CTDL_fold"/>
</dbReference>
<dbReference type="GeneID" id="110985512"/>
<dbReference type="PROSITE" id="PS00615">
    <property type="entry name" value="C_TYPE_LECTIN_1"/>
    <property type="match status" value="1"/>
</dbReference>
<feature type="signal peptide" evidence="2">
    <location>
        <begin position="1"/>
        <end position="19"/>
    </location>
</feature>
<reference evidence="5" key="1">
    <citation type="submission" date="2025-08" db="UniProtKB">
        <authorList>
            <consortium name="RefSeq"/>
        </authorList>
    </citation>
    <scope>IDENTIFICATION</scope>
</reference>
<evidence type="ECO:0000313" key="5">
    <source>
        <dbReference type="RefSeq" id="XP_022102276.1"/>
    </source>
</evidence>
<dbReference type="CDD" id="cd00037">
    <property type="entry name" value="CLECT"/>
    <property type="match status" value="1"/>
</dbReference>
<evidence type="ECO:0000256" key="1">
    <source>
        <dbReference type="ARBA" id="ARBA00023157"/>
    </source>
</evidence>
<dbReference type="Proteomes" id="UP000694845">
    <property type="component" value="Unplaced"/>
</dbReference>
<keyword evidence="1" id="KW-1015">Disulfide bond</keyword>
<accession>A0A8B7ZGA9</accession>
<dbReference type="PROSITE" id="PS50041">
    <property type="entry name" value="C_TYPE_LECTIN_2"/>
    <property type="match status" value="1"/>
</dbReference>
<dbReference type="OrthoDB" id="7357196at2759"/>
<evidence type="ECO:0000256" key="2">
    <source>
        <dbReference type="SAM" id="SignalP"/>
    </source>
</evidence>
<dbReference type="InterPro" id="IPR001304">
    <property type="entry name" value="C-type_lectin-like"/>
</dbReference>
<dbReference type="RefSeq" id="XP_022102276.1">
    <property type="nucleotide sequence ID" value="XM_022246584.1"/>
</dbReference>
<proteinExistence type="predicted"/>
<keyword evidence="4" id="KW-1185">Reference proteome</keyword>
<sequence>MALACLLFLLCVGCCYTTCQEVRCMGSIGGTCPPTWSQWEGKCYNATGRGLGWPEAAQECIQMGGVMAVPRSQNESKFFASLMPANNREFWINCKCSQQGDPWVCQEGATRVPLDESVQWDSDTNGDNEDCIKVKQCDWKWKWELCTQPLPAVCKKPVDPMLHFYDSWVCSGVMTDPKSTFDWGDIRLNNRGADGEDCMGLHVENSRLMLEDSQCDYRFKAICKKATPELHF</sequence>
<dbReference type="Pfam" id="PF00059">
    <property type="entry name" value="Lectin_C"/>
    <property type="match status" value="1"/>
</dbReference>
<dbReference type="Gene3D" id="3.10.100.10">
    <property type="entry name" value="Mannose-Binding Protein A, subunit A"/>
    <property type="match status" value="1"/>
</dbReference>
<dbReference type="SUPFAM" id="SSF56436">
    <property type="entry name" value="C-type lectin-like"/>
    <property type="match status" value="1"/>
</dbReference>
<feature type="domain" description="C-type lectin" evidence="3">
    <location>
        <begin position="39"/>
        <end position="155"/>
    </location>
</feature>
<organism evidence="4 5">
    <name type="scientific">Acanthaster planci</name>
    <name type="common">Crown-of-thorns starfish</name>
    <dbReference type="NCBI Taxonomy" id="133434"/>
    <lineage>
        <taxon>Eukaryota</taxon>
        <taxon>Metazoa</taxon>
        <taxon>Echinodermata</taxon>
        <taxon>Eleutherozoa</taxon>
        <taxon>Asterozoa</taxon>
        <taxon>Asteroidea</taxon>
        <taxon>Valvatacea</taxon>
        <taxon>Valvatida</taxon>
        <taxon>Acanthasteridae</taxon>
        <taxon>Acanthaster</taxon>
    </lineage>
</organism>
<feature type="chain" id="PRO_5034657653" evidence="2">
    <location>
        <begin position="20"/>
        <end position="232"/>
    </location>
</feature>
<evidence type="ECO:0000259" key="3">
    <source>
        <dbReference type="PROSITE" id="PS50041"/>
    </source>
</evidence>
<gene>
    <name evidence="5" type="primary">LOC110985512</name>
</gene>
<dbReference type="AlphaFoldDB" id="A0A8B7ZGA9"/>
<evidence type="ECO:0000313" key="4">
    <source>
        <dbReference type="Proteomes" id="UP000694845"/>
    </source>
</evidence>
<dbReference type="InterPro" id="IPR016186">
    <property type="entry name" value="C-type_lectin-like/link_sf"/>
</dbReference>
<dbReference type="KEGG" id="aplc:110985512"/>